<dbReference type="eggNOG" id="ENOG502S05G">
    <property type="taxonomic scope" value="Eukaryota"/>
</dbReference>
<gene>
    <name evidence="2" type="ORF">X797_003025</name>
</gene>
<sequence>MFHSPIHKWLRKRSPPVKPENMAKPPVTHQTSINVQNPHHKHFPPQATPASLPRHPASQAPMDTPTAAAATDMAQCDKCKRWWPGPKLTRCDTCFTKTCLRCQCELAGGLHSHVNDCFAFPNNPGVAFDPLLRPSLAAFSPRQGLLQPIQRPFTAMLERTWIHDRPREDTFRLLIDSYRLRLHDAFLFEGQTRPGTIYSGGADSQGDFVQSFLRVAWQRGLLPPWWTQETLLQCRDMGMADFQFHSLRRQLTQAMVVDYYQDATFPTQLRLFAEDVVGRGTCLKSCRPCLDALVDMEDDEAGGTRVFDWNAYNTAYVHQDWERL</sequence>
<dbReference type="OrthoDB" id="432970at2759"/>
<dbReference type="HOGENOM" id="CLU_069858_0_0_1"/>
<feature type="compositionally biased region" description="Basic residues" evidence="1">
    <location>
        <begin position="1"/>
        <end position="15"/>
    </location>
</feature>
<organism evidence="2 3">
    <name type="scientific">Metarhizium robertsii</name>
    <dbReference type="NCBI Taxonomy" id="568076"/>
    <lineage>
        <taxon>Eukaryota</taxon>
        <taxon>Fungi</taxon>
        <taxon>Dikarya</taxon>
        <taxon>Ascomycota</taxon>
        <taxon>Pezizomycotina</taxon>
        <taxon>Sordariomycetes</taxon>
        <taxon>Hypocreomycetidae</taxon>
        <taxon>Hypocreales</taxon>
        <taxon>Clavicipitaceae</taxon>
        <taxon>Metarhizium</taxon>
    </lineage>
</organism>
<accession>A0A0A1UYV4</accession>
<evidence type="ECO:0000256" key="1">
    <source>
        <dbReference type="SAM" id="MobiDB-lite"/>
    </source>
</evidence>
<comment type="caution">
    <text evidence="2">The sequence shown here is derived from an EMBL/GenBank/DDBJ whole genome shotgun (WGS) entry which is preliminary data.</text>
</comment>
<name>A0A0A1UYV4_9HYPO</name>
<reference evidence="2 3" key="1">
    <citation type="submission" date="2014-02" db="EMBL/GenBank/DDBJ databases">
        <title>The genome sequence of the entomopathogenic fungus Metarhizium robertsii ARSEF 2575.</title>
        <authorList>
            <person name="Giuliano Garisto Donzelli B."/>
            <person name="Roe B.A."/>
            <person name="Macmil S.L."/>
            <person name="Krasnoff S.B."/>
            <person name="Gibson D.M."/>
        </authorList>
    </citation>
    <scope>NUCLEOTIDE SEQUENCE [LARGE SCALE GENOMIC DNA]</scope>
    <source>
        <strain evidence="2 3">ARSEF 2575</strain>
    </source>
</reference>
<dbReference type="Proteomes" id="UP000030151">
    <property type="component" value="Unassembled WGS sequence"/>
</dbReference>
<feature type="region of interest" description="Disordered" evidence="1">
    <location>
        <begin position="1"/>
        <end position="66"/>
    </location>
</feature>
<protein>
    <submittedName>
        <fullName evidence="2">Uncharacterized protein</fullName>
    </submittedName>
</protein>
<proteinExistence type="predicted"/>
<evidence type="ECO:0000313" key="3">
    <source>
        <dbReference type="Proteomes" id="UP000030151"/>
    </source>
</evidence>
<dbReference type="EMBL" id="JELW01000003">
    <property type="protein sequence ID" value="EXV03227.1"/>
    <property type="molecule type" value="Genomic_DNA"/>
</dbReference>
<dbReference type="AlphaFoldDB" id="A0A0A1UYV4"/>
<evidence type="ECO:0000313" key="2">
    <source>
        <dbReference type="EMBL" id="EXV03227.1"/>
    </source>
</evidence>
<feature type="compositionally biased region" description="Polar residues" evidence="1">
    <location>
        <begin position="28"/>
        <end position="37"/>
    </location>
</feature>